<keyword evidence="12" id="KW-1185">Reference proteome</keyword>
<dbReference type="InterPro" id="IPR017985">
    <property type="entry name" value="MeTrfase_CN4_CS"/>
</dbReference>
<comment type="catalytic activity">
    <reaction evidence="8">
        <text>a 2'-deoxycytidine in DNA + S-adenosyl-L-methionine = an N(4)-methyl-2'-deoxycytidine in DNA + S-adenosyl-L-homocysteine + H(+)</text>
        <dbReference type="Rhea" id="RHEA:16857"/>
        <dbReference type="Rhea" id="RHEA-COMP:11369"/>
        <dbReference type="Rhea" id="RHEA-COMP:13674"/>
        <dbReference type="ChEBI" id="CHEBI:15378"/>
        <dbReference type="ChEBI" id="CHEBI:57856"/>
        <dbReference type="ChEBI" id="CHEBI:59789"/>
        <dbReference type="ChEBI" id="CHEBI:85452"/>
        <dbReference type="ChEBI" id="CHEBI:137933"/>
        <dbReference type="EC" id="2.1.1.113"/>
    </reaction>
</comment>
<dbReference type="AlphaFoldDB" id="A0A6I4SIE3"/>
<evidence type="ECO:0000313" key="12">
    <source>
        <dbReference type="Proteomes" id="UP000468943"/>
    </source>
</evidence>
<evidence type="ECO:0000256" key="4">
    <source>
        <dbReference type="ARBA" id="ARBA00022691"/>
    </source>
</evidence>
<dbReference type="Gene3D" id="3.40.50.150">
    <property type="entry name" value="Vaccinia Virus protein VP39"/>
    <property type="match status" value="1"/>
</dbReference>
<name>A0A6I4SIE3_9SPHN</name>
<dbReference type="GO" id="GO:0008170">
    <property type="term" value="F:N-methyltransferase activity"/>
    <property type="evidence" value="ECO:0007669"/>
    <property type="project" value="InterPro"/>
</dbReference>
<dbReference type="SUPFAM" id="SSF53335">
    <property type="entry name" value="S-adenosyl-L-methionine-dependent methyltransferases"/>
    <property type="match status" value="1"/>
</dbReference>
<comment type="similarity">
    <text evidence="1">Belongs to the N(4)/N(6)-methyltransferase family. N(4) subfamily.</text>
</comment>
<dbReference type="InterPro" id="IPR002941">
    <property type="entry name" value="DNA_methylase_N4/N6"/>
</dbReference>
<gene>
    <name evidence="11" type="ORF">GRI36_00210</name>
</gene>
<organism evidence="11 12">
    <name type="scientific">Pontixanthobacter gangjinensis</name>
    <dbReference type="NCBI Taxonomy" id="1028742"/>
    <lineage>
        <taxon>Bacteria</taxon>
        <taxon>Pseudomonadati</taxon>
        <taxon>Pseudomonadota</taxon>
        <taxon>Alphaproteobacteria</taxon>
        <taxon>Sphingomonadales</taxon>
        <taxon>Erythrobacteraceae</taxon>
        <taxon>Pontixanthobacter</taxon>
    </lineage>
</organism>
<evidence type="ECO:0000259" key="10">
    <source>
        <dbReference type="Pfam" id="PF01555"/>
    </source>
</evidence>
<dbReference type="InterPro" id="IPR029063">
    <property type="entry name" value="SAM-dependent_MTases_sf"/>
</dbReference>
<keyword evidence="5" id="KW-0680">Restriction system</keyword>
<dbReference type="EMBL" id="WTYS01000001">
    <property type="protein sequence ID" value="MXO55294.1"/>
    <property type="molecule type" value="Genomic_DNA"/>
</dbReference>
<dbReference type="PRINTS" id="PR00508">
    <property type="entry name" value="S21N4MTFRASE"/>
</dbReference>
<keyword evidence="2 11" id="KW-0489">Methyltransferase</keyword>
<keyword evidence="4" id="KW-0949">S-adenosyl-L-methionine</keyword>
<dbReference type="Pfam" id="PF01555">
    <property type="entry name" value="N6_N4_Mtase"/>
    <property type="match status" value="1"/>
</dbReference>
<protein>
    <recommendedName>
        <fullName evidence="9">Methyltransferase</fullName>
        <ecNumber evidence="9">2.1.1.-</ecNumber>
    </recommendedName>
</protein>
<dbReference type="GO" id="GO:0009007">
    <property type="term" value="F:site-specific DNA-methyltransferase (adenine-specific) activity"/>
    <property type="evidence" value="ECO:0007669"/>
    <property type="project" value="UniProtKB-EC"/>
</dbReference>
<dbReference type="Proteomes" id="UP000468943">
    <property type="component" value="Unassembled WGS sequence"/>
</dbReference>
<comment type="catalytic activity">
    <reaction evidence="7">
        <text>a 2'-deoxyadenosine in DNA + S-adenosyl-L-methionine = an N(6)-methyl-2'-deoxyadenosine in DNA + S-adenosyl-L-homocysteine + H(+)</text>
        <dbReference type="Rhea" id="RHEA:15197"/>
        <dbReference type="Rhea" id="RHEA-COMP:12418"/>
        <dbReference type="Rhea" id="RHEA-COMP:12419"/>
        <dbReference type="ChEBI" id="CHEBI:15378"/>
        <dbReference type="ChEBI" id="CHEBI:57856"/>
        <dbReference type="ChEBI" id="CHEBI:59789"/>
        <dbReference type="ChEBI" id="CHEBI:90615"/>
        <dbReference type="ChEBI" id="CHEBI:90616"/>
        <dbReference type="EC" id="2.1.1.72"/>
    </reaction>
</comment>
<reference evidence="11 12" key="1">
    <citation type="submission" date="2019-12" db="EMBL/GenBank/DDBJ databases">
        <title>Genomic-based taxomic classification of the family Erythrobacteraceae.</title>
        <authorList>
            <person name="Xu L."/>
        </authorList>
    </citation>
    <scope>NUCLEOTIDE SEQUENCE [LARGE SCALE GENOMIC DNA]</scope>
    <source>
        <strain evidence="11 12">JCM 17802</strain>
    </source>
</reference>
<proteinExistence type="inferred from homology"/>
<evidence type="ECO:0000256" key="3">
    <source>
        <dbReference type="ARBA" id="ARBA00022679"/>
    </source>
</evidence>
<keyword evidence="6" id="KW-0238">DNA-binding</keyword>
<evidence type="ECO:0000256" key="1">
    <source>
        <dbReference type="ARBA" id="ARBA00010203"/>
    </source>
</evidence>
<dbReference type="OrthoDB" id="9773571at2"/>
<keyword evidence="3 11" id="KW-0808">Transferase</keyword>
<dbReference type="GO" id="GO:0032259">
    <property type="term" value="P:methylation"/>
    <property type="evidence" value="ECO:0007669"/>
    <property type="project" value="UniProtKB-KW"/>
</dbReference>
<evidence type="ECO:0000256" key="7">
    <source>
        <dbReference type="ARBA" id="ARBA00047942"/>
    </source>
</evidence>
<dbReference type="PROSITE" id="PS00093">
    <property type="entry name" value="N4_MTASE"/>
    <property type="match status" value="1"/>
</dbReference>
<evidence type="ECO:0000313" key="11">
    <source>
        <dbReference type="EMBL" id="MXO55294.1"/>
    </source>
</evidence>
<dbReference type="EC" id="2.1.1.-" evidence="9"/>
<dbReference type="GO" id="GO:0003677">
    <property type="term" value="F:DNA binding"/>
    <property type="evidence" value="ECO:0007669"/>
    <property type="project" value="UniProtKB-KW"/>
</dbReference>
<evidence type="ECO:0000256" key="8">
    <source>
        <dbReference type="ARBA" id="ARBA00049120"/>
    </source>
</evidence>
<dbReference type="GO" id="GO:0015667">
    <property type="term" value="F:site-specific DNA-methyltransferase (cytosine-N4-specific) activity"/>
    <property type="evidence" value="ECO:0007669"/>
    <property type="project" value="UniProtKB-EC"/>
</dbReference>
<evidence type="ECO:0000256" key="2">
    <source>
        <dbReference type="ARBA" id="ARBA00022603"/>
    </source>
</evidence>
<evidence type="ECO:0000256" key="9">
    <source>
        <dbReference type="RuleBase" id="RU362026"/>
    </source>
</evidence>
<comment type="caution">
    <text evidence="11">The sequence shown here is derived from an EMBL/GenBank/DDBJ whole genome shotgun (WGS) entry which is preliminary data.</text>
</comment>
<accession>A0A6I4SIE3</accession>
<feature type="domain" description="DNA methylase N-4/N-6" evidence="10">
    <location>
        <begin position="48"/>
        <end position="292"/>
    </location>
</feature>
<evidence type="ECO:0000256" key="5">
    <source>
        <dbReference type="ARBA" id="ARBA00022747"/>
    </source>
</evidence>
<dbReference type="GO" id="GO:0009307">
    <property type="term" value="P:DNA restriction-modification system"/>
    <property type="evidence" value="ECO:0007669"/>
    <property type="project" value="UniProtKB-KW"/>
</dbReference>
<evidence type="ECO:0000256" key="6">
    <source>
        <dbReference type="ARBA" id="ARBA00023125"/>
    </source>
</evidence>
<sequence>MHPKVISEEVFTASALQEAAFYADDTTIILNMDVRDGLELLSKSNILVNCVITSPPFYGQRDYGVERQIGLEEHPSEFISKLADVFDATSDVLIDNGSLWVNIGDTYWSGKGAHRSKEAKQSARRFGIRPQDKKGDGLWCVPKQLLLIPHRFAIELQERGWLVRNDNVWVKPNPIPDQVRDRCSMSHEYVFHFAKERWYYFDKNSVGKVTDSGTMLPPRDTWEIATVRGQSSRHKARFSEELVRIPILTTTPPRGVVLDPFAGSGTSLAFARKHGFRSIGIDAKREYCEAMVEQIERIAEDEGEED</sequence>
<dbReference type="InterPro" id="IPR001091">
    <property type="entry name" value="RM_Methyltransferase"/>
</dbReference>